<feature type="transmembrane region" description="Helical" evidence="6">
    <location>
        <begin position="205"/>
        <end position="227"/>
    </location>
</feature>
<feature type="compositionally biased region" description="Polar residues" evidence="5">
    <location>
        <begin position="1"/>
        <end position="18"/>
    </location>
</feature>
<sequence length="547" mass="55456">MSVDTRTPRNPTGGTSTGFDEPPLLAMVKVASDPAQVIVNHASFRVQLPSTARASSRVAAARAAVPRREPVVGTGGARRKPVVWNGSSGPGDTAATGLLEAVRTTGIRHGEAPRAAGETGELTQAIPAYGADETQALVETRALAAAGGPGAPLLPRMRGSGSAFEEEGSRYGGVPTGELPLVEDRSRTGSRKDNARHGYYPGRRLNLGVVLLPLRVFLGLISVYAGMGKLCDPVYFDGGERGSMVKWLTSLHPWALAEPLRDFALSHPVGAGLSIAFLQVIAGVLTVLGLWQRLAAATGVALSAALLVTVTWRTVPAYDAPDFIYLAAWSPLVIAGAPVYSVDARLASGAWRALGPRATLAALRGRVLRRGSVLAFVVIGCTLLIGAMLGAAVRDADRITAPGPGEQPRNELPGSPFPRDAEKRKPSNSPSAKPSSPAAETSVAPSAPNTSAPPRSTGGEQSGTSPRTPAQGGGGTTPGDTPQAPPAQQQAPRQQAPSSTGGGGPASGSGGGAQGSAPADSAPQSGGSGEGQEPESGGGQGLGGLFG</sequence>
<feature type="region of interest" description="Disordered" evidence="5">
    <location>
        <begin position="159"/>
        <end position="195"/>
    </location>
</feature>
<feature type="compositionally biased region" description="Basic and acidic residues" evidence="5">
    <location>
        <begin position="182"/>
        <end position="195"/>
    </location>
</feature>
<evidence type="ECO:0000256" key="2">
    <source>
        <dbReference type="ARBA" id="ARBA00022692"/>
    </source>
</evidence>
<feature type="compositionally biased region" description="Gly residues" evidence="5">
    <location>
        <begin position="500"/>
        <end position="514"/>
    </location>
</feature>
<dbReference type="PANTHER" id="PTHR39157:SF1">
    <property type="entry name" value="DOXX FAMILY PROTEIN"/>
    <property type="match status" value="1"/>
</dbReference>
<feature type="compositionally biased region" description="Gly residues" evidence="5">
    <location>
        <begin position="526"/>
        <end position="547"/>
    </location>
</feature>
<evidence type="ECO:0000256" key="4">
    <source>
        <dbReference type="ARBA" id="ARBA00023136"/>
    </source>
</evidence>
<feature type="region of interest" description="Disordered" evidence="5">
    <location>
        <begin position="399"/>
        <end position="547"/>
    </location>
</feature>
<organism evidence="7 8">
    <name type="scientific">Streptomyces evansiae</name>
    <dbReference type="NCBI Taxonomy" id="3075535"/>
    <lineage>
        <taxon>Bacteria</taxon>
        <taxon>Bacillati</taxon>
        <taxon>Actinomycetota</taxon>
        <taxon>Actinomycetes</taxon>
        <taxon>Kitasatosporales</taxon>
        <taxon>Streptomycetaceae</taxon>
        <taxon>Streptomyces</taxon>
    </lineage>
</organism>
<feature type="transmembrane region" description="Helical" evidence="6">
    <location>
        <begin position="269"/>
        <end position="287"/>
    </location>
</feature>
<dbReference type="PANTHER" id="PTHR39157">
    <property type="entry name" value="INTEGRAL MEMBRANE PROTEIN-RELATED"/>
    <property type="match status" value="1"/>
</dbReference>
<keyword evidence="8" id="KW-1185">Reference proteome</keyword>
<comment type="subcellular location">
    <subcellularLocation>
        <location evidence="1">Membrane</location>
        <topology evidence="1">Multi-pass membrane protein</topology>
    </subcellularLocation>
</comment>
<dbReference type="Proteomes" id="UP001183610">
    <property type="component" value="Unassembled WGS sequence"/>
</dbReference>
<keyword evidence="4 6" id="KW-0472">Membrane</keyword>
<evidence type="ECO:0000313" key="7">
    <source>
        <dbReference type="EMBL" id="MDT0413318.1"/>
    </source>
</evidence>
<dbReference type="Pfam" id="PF07681">
    <property type="entry name" value="DoxX"/>
    <property type="match status" value="1"/>
</dbReference>
<feature type="compositionally biased region" description="Low complexity" evidence="5">
    <location>
        <begin position="478"/>
        <end position="499"/>
    </location>
</feature>
<feature type="compositionally biased region" description="Low complexity" evidence="5">
    <location>
        <begin position="427"/>
        <end position="439"/>
    </location>
</feature>
<feature type="region of interest" description="Disordered" evidence="5">
    <location>
        <begin position="1"/>
        <end position="21"/>
    </location>
</feature>
<evidence type="ECO:0000256" key="3">
    <source>
        <dbReference type="ARBA" id="ARBA00022989"/>
    </source>
</evidence>
<evidence type="ECO:0000313" key="8">
    <source>
        <dbReference type="Proteomes" id="UP001183610"/>
    </source>
</evidence>
<gene>
    <name evidence="7" type="ORF">RM698_30275</name>
</gene>
<comment type="caution">
    <text evidence="7">The sequence shown here is derived from an EMBL/GenBank/DDBJ whole genome shotgun (WGS) entry which is preliminary data.</text>
</comment>
<feature type="transmembrane region" description="Helical" evidence="6">
    <location>
        <begin position="324"/>
        <end position="342"/>
    </location>
</feature>
<dbReference type="InterPro" id="IPR032808">
    <property type="entry name" value="DoxX"/>
</dbReference>
<evidence type="ECO:0000256" key="6">
    <source>
        <dbReference type="SAM" id="Phobius"/>
    </source>
</evidence>
<feature type="compositionally biased region" description="Polar residues" evidence="5">
    <location>
        <begin position="443"/>
        <end position="465"/>
    </location>
</feature>
<evidence type="ECO:0000256" key="1">
    <source>
        <dbReference type="ARBA" id="ARBA00004141"/>
    </source>
</evidence>
<feature type="transmembrane region" description="Helical" evidence="6">
    <location>
        <begin position="294"/>
        <end position="312"/>
    </location>
</feature>
<feature type="region of interest" description="Disordered" evidence="5">
    <location>
        <begin position="70"/>
        <end position="91"/>
    </location>
</feature>
<protein>
    <submittedName>
        <fullName evidence="7">DoxX family membrane protein</fullName>
    </submittedName>
</protein>
<feature type="transmembrane region" description="Helical" evidence="6">
    <location>
        <begin position="373"/>
        <end position="393"/>
    </location>
</feature>
<dbReference type="EMBL" id="JAVRET010000125">
    <property type="protein sequence ID" value="MDT0413318.1"/>
    <property type="molecule type" value="Genomic_DNA"/>
</dbReference>
<reference evidence="8" key="1">
    <citation type="submission" date="2023-07" db="EMBL/GenBank/DDBJ databases">
        <title>30 novel species of actinomycetes from the DSMZ collection.</title>
        <authorList>
            <person name="Nouioui I."/>
        </authorList>
    </citation>
    <scope>NUCLEOTIDE SEQUENCE [LARGE SCALE GENOMIC DNA]</scope>
    <source>
        <strain evidence="8">DSM 41979</strain>
    </source>
</reference>
<evidence type="ECO:0000256" key="5">
    <source>
        <dbReference type="SAM" id="MobiDB-lite"/>
    </source>
</evidence>
<keyword evidence="2 6" id="KW-0812">Transmembrane</keyword>
<name>A0ABU2R9D9_9ACTN</name>
<accession>A0ABU2R9D9</accession>
<proteinExistence type="predicted"/>
<feature type="compositionally biased region" description="Low complexity" evidence="5">
    <location>
        <begin position="515"/>
        <end position="525"/>
    </location>
</feature>
<keyword evidence="3 6" id="KW-1133">Transmembrane helix</keyword>